<proteinExistence type="predicted"/>
<dbReference type="EMBL" id="LR134441">
    <property type="protein sequence ID" value="VEH96217.1"/>
    <property type="molecule type" value="Genomic_DNA"/>
</dbReference>
<evidence type="ECO:0000313" key="4">
    <source>
        <dbReference type="Proteomes" id="UP000270036"/>
    </source>
</evidence>
<keyword evidence="3" id="KW-1185">Reference proteome</keyword>
<name>A0A448NN53_9FLAO</name>
<protein>
    <submittedName>
        <fullName evidence="2">Uncharacterized protein</fullName>
    </submittedName>
</protein>
<accession>A0A448NN53</accession>
<evidence type="ECO:0000313" key="2">
    <source>
        <dbReference type="EMBL" id="VEH96217.1"/>
    </source>
</evidence>
<dbReference type="Proteomes" id="UP000028349">
    <property type="component" value="Unassembled WGS sequence"/>
</dbReference>
<reference evidence="1 3" key="1">
    <citation type="submission" date="2014-07" db="EMBL/GenBank/DDBJ databases">
        <authorList>
            <person name="Pisani N.G."/>
            <person name="Newman J.D."/>
        </authorList>
    </citation>
    <scope>NUCLEOTIDE SEQUENCE [LARGE SCALE GENOMIC DNA]</scope>
    <source>
        <strain evidence="1 3">LMG 24720</strain>
    </source>
</reference>
<sequence length="77" mass="8965">MKAIFLLFVFICGLVFCKSQHNNVILKNVTTEHLKIGDQKKEITKMSVEILYSNLKQTIQVRIICKILVLTQVRLKF</sequence>
<dbReference type="EMBL" id="JPEP01000001">
    <property type="protein sequence ID" value="KEY19881.1"/>
    <property type="molecule type" value="Genomic_DNA"/>
</dbReference>
<dbReference type="AlphaFoldDB" id="A0A448NN53"/>
<gene>
    <name evidence="1" type="ORF">HY04_01260</name>
    <name evidence="2" type="ORF">NCTC13489_00374</name>
</gene>
<reference evidence="2 4" key="2">
    <citation type="submission" date="2018-12" db="EMBL/GenBank/DDBJ databases">
        <authorList>
            <consortium name="Pathogen Informatics"/>
        </authorList>
    </citation>
    <scope>NUCLEOTIDE SEQUENCE [LARGE SCALE GENOMIC DNA]</scope>
    <source>
        <strain evidence="2 4">NCTC13489</strain>
    </source>
</reference>
<organism evidence="2 4">
    <name type="scientific">Kaistella antarctica</name>
    <dbReference type="NCBI Taxonomy" id="266748"/>
    <lineage>
        <taxon>Bacteria</taxon>
        <taxon>Pseudomonadati</taxon>
        <taxon>Bacteroidota</taxon>
        <taxon>Flavobacteriia</taxon>
        <taxon>Flavobacteriales</taxon>
        <taxon>Weeksellaceae</taxon>
        <taxon>Chryseobacterium group</taxon>
        <taxon>Kaistella</taxon>
    </lineage>
</organism>
<evidence type="ECO:0000313" key="3">
    <source>
        <dbReference type="Proteomes" id="UP000028349"/>
    </source>
</evidence>
<dbReference type="KEGG" id="cant:NCTC13489_00374"/>
<evidence type="ECO:0000313" key="1">
    <source>
        <dbReference type="EMBL" id="KEY19881.1"/>
    </source>
</evidence>
<dbReference type="Proteomes" id="UP000270036">
    <property type="component" value="Chromosome"/>
</dbReference>